<dbReference type="RefSeq" id="WP_369185641.1">
    <property type="nucleotide sequence ID" value="NZ_CP163445.1"/>
</dbReference>
<dbReference type="GO" id="GO:0004497">
    <property type="term" value="F:monooxygenase activity"/>
    <property type="evidence" value="ECO:0007669"/>
    <property type="project" value="UniProtKB-KW"/>
</dbReference>
<dbReference type="AlphaFoldDB" id="A0AB39TWS2"/>
<dbReference type="EC" id="1.-.-.-" evidence="2"/>
<keyword evidence="2" id="KW-0560">Oxidoreductase</keyword>
<proteinExistence type="predicted"/>
<protein>
    <submittedName>
        <fullName evidence="2">Quinol monooxygenase</fullName>
        <ecNumber evidence="2">1.-.-.-</ecNumber>
    </submittedName>
</protein>
<organism evidence="2">
    <name type="scientific">Streptomyces sp. Y1</name>
    <dbReference type="NCBI Taxonomy" id="3238634"/>
    <lineage>
        <taxon>Bacteria</taxon>
        <taxon>Bacillati</taxon>
        <taxon>Actinomycetota</taxon>
        <taxon>Actinomycetes</taxon>
        <taxon>Kitasatosporales</taxon>
        <taxon>Streptomycetaceae</taxon>
        <taxon>Streptomyces</taxon>
    </lineage>
</organism>
<accession>A0AB39TWS2</accession>
<keyword evidence="2" id="KW-0503">Monooxygenase</keyword>
<dbReference type="EMBL" id="CP163445">
    <property type="protein sequence ID" value="XDQ83534.1"/>
    <property type="molecule type" value="Genomic_DNA"/>
</dbReference>
<dbReference type="PANTHER" id="PTHR33336">
    <property type="entry name" value="QUINOL MONOOXYGENASE YGIN-RELATED"/>
    <property type="match status" value="1"/>
</dbReference>
<dbReference type="InterPro" id="IPR011008">
    <property type="entry name" value="Dimeric_a/b-barrel"/>
</dbReference>
<feature type="domain" description="ABM" evidence="1">
    <location>
        <begin position="5"/>
        <end position="94"/>
    </location>
</feature>
<dbReference type="PROSITE" id="PS51725">
    <property type="entry name" value="ABM"/>
    <property type="match status" value="1"/>
</dbReference>
<reference evidence="2" key="1">
    <citation type="submission" date="2024-07" db="EMBL/GenBank/DDBJ databases">
        <authorList>
            <person name="Yu S.T."/>
        </authorList>
    </citation>
    <scope>NUCLEOTIDE SEQUENCE</scope>
    <source>
        <strain evidence="2">Y1</strain>
    </source>
</reference>
<name>A0AB39TWS2_9ACTN</name>
<dbReference type="InterPro" id="IPR007138">
    <property type="entry name" value="ABM_dom"/>
</dbReference>
<gene>
    <name evidence="2" type="ORF">AB2U05_36015</name>
</gene>
<evidence type="ECO:0000259" key="1">
    <source>
        <dbReference type="PROSITE" id="PS51725"/>
    </source>
</evidence>
<dbReference type="SUPFAM" id="SSF54909">
    <property type="entry name" value="Dimeric alpha+beta barrel"/>
    <property type="match status" value="1"/>
</dbReference>
<dbReference type="Gene3D" id="3.30.70.100">
    <property type="match status" value="1"/>
</dbReference>
<dbReference type="PANTHER" id="PTHR33336:SF15">
    <property type="entry name" value="ABM DOMAIN-CONTAINING PROTEIN"/>
    <property type="match status" value="1"/>
</dbReference>
<sequence length="98" mass="10903">MSQRITAVAVLRARAGREAEMREQARSMVAASLAEPGCLSYRNYVDPDDPRAWVVVEEWETREAFEAHLASPHLTRSLERTAELLDGPPELRVLTAAG</sequence>
<dbReference type="InterPro" id="IPR050744">
    <property type="entry name" value="AI-2_Isomerase_LsrG"/>
</dbReference>
<evidence type="ECO:0000313" key="2">
    <source>
        <dbReference type="EMBL" id="XDQ83534.1"/>
    </source>
</evidence>
<dbReference type="Pfam" id="PF03992">
    <property type="entry name" value="ABM"/>
    <property type="match status" value="1"/>
</dbReference>